<dbReference type="InterPro" id="IPR003675">
    <property type="entry name" value="Rce1/LyrA-like_dom"/>
</dbReference>
<feature type="transmembrane region" description="Helical" evidence="1">
    <location>
        <begin position="128"/>
        <end position="145"/>
    </location>
</feature>
<keyword evidence="3" id="KW-0482">Metalloprotease</keyword>
<dbReference type="PANTHER" id="PTHR43592">
    <property type="entry name" value="CAAX AMINO TERMINAL PROTEASE"/>
    <property type="match status" value="1"/>
</dbReference>
<feature type="domain" description="CAAX prenyl protease 2/Lysostaphin resistance protein A-like" evidence="2">
    <location>
        <begin position="170"/>
        <end position="257"/>
    </location>
</feature>
<reference evidence="3" key="2">
    <citation type="submission" date="2021-04" db="EMBL/GenBank/DDBJ databases">
        <authorList>
            <person name="Gilroy R."/>
        </authorList>
    </citation>
    <scope>NUCLEOTIDE SEQUENCE</scope>
    <source>
        <strain evidence="3">CHK198-12963</strain>
    </source>
</reference>
<dbReference type="Proteomes" id="UP000823863">
    <property type="component" value="Unassembled WGS sequence"/>
</dbReference>
<feature type="transmembrane region" description="Helical" evidence="1">
    <location>
        <begin position="341"/>
        <end position="364"/>
    </location>
</feature>
<feature type="transmembrane region" description="Helical" evidence="1">
    <location>
        <begin position="244"/>
        <end position="266"/>
    </location>
</feature>
<keyword evidence="1" id="KW-0812">Transmembrane</keyword>
<gene>
    <name evidence="3" type="ORF">H9931_12840</name>
</gene>
<dbReference type="GO" id="GO:0008237">
    <property type="term" value="F:metallopeptidase activity"/>
    <property type="evidence" value="ECO:0007669"/>
    <property type="project" value="UniProtKB-KW"/>
</dbReference>
<feature type="transmembrane region" description="Helical" evidence="1">
    <location>
        <begin position="87"/>
        <end position="112"/>
    </location>
</feature>
<organism evidence="3 4">
    <name type="scientific">Candidatus Enterocloster excrementigallinarum</name>
    <dbReference type="NCBI Taxonomy" id="2838558"/>
    <lineage>
        <taxon>Bacteria</taxon>
        <taxon>Bacillati</taxon>
        <taxon>Bacillota</taxon>
        <taxon>Clostridia</taxon>
        <taxon>Lachnospirales</taxon>
        <taxon>Lachnospiraceae</taxon>
        <taxon>Enterocloster</taxon>
    </lineage>
</organism>
<evidence type="ECO:0000313" key="3">
    <source>
        <dbReference type="EMBL" id="HJC67577.1"/>
    </source>
</evidence>
<dbReference type="AlphaFoldDB" id="A0A9D2PXG6"/>
<dbReference type="PANTHER" id="PTHR43592:SF15">
    <property type="entry name" value="CAAX AMINO TERMINAL PROTEASE FAMILY PROTEIN"/>
    <property type="match status" value="1"/>
</dbReference>
<dbReference type="Pfam" id="PF02517">
    <property type="entry name" value="Rce1-like"/>
    <property type="match status" value="1"/>
</dbReference>
<feature type="transmembrane region" description="Helical" evidence="1">
    <location>
        <begin position="303"/>
        <end position="321"/>
    </location>
</feature>
<comment type="caution">
    <text evidence="3">The sequence shown here is derived from an EMBL/GenBank/DDBJ whole genome shotgun (WGS) entry which is preliminary data.</text>
</comment>
<feature type="transmembrane region" description="Helical" evidence="1">
    <location>
        <begin position="49"/>
        <end position="75"/>
    </location>
</feature>
<keyword evidence="3" id="KW-0645">Protease</keyword>
<sequence>MNEKMRNEIEQLIQKEVARAVFQERLRVQREKQRQEALVREQKKQYSRLGFCFTAFFGITLAVQVGAVGIFTLFAPELVKTLQQTTWFFALLSAAPMYLVAFPAVMALLVLIKPVPPLGGDCFHTQDLVLLGVMGMGVGFGGNILSQVLDFFLSNGSAESAAEEVLMNSNMLLDLAISVFAAPVVEELLFRKCFIDRIGGYGERTAVILSGLLFGLAHGNIQQFFYAFGLGMIWAYVYVRTRNIGYTIAFHMLFNLIGGIFAMSVYQGMMGNEDPFSIVGRVKFFTGIDLTAVWQILCSHLSILYFSMNIVCMAGGIVILICKRRKIHFRQGLREIPDGRIFSAAVLNPGMLAFFAFCAFNFWLTT</sequence>
<evidence type="ECO:0000313" key="4">
    <source>
        <dbReference type="Proteomes" id="UP000823863"/>
    </source>
</evidence>
<evidence type="ECO:0000259" key="2">
    <source>
        <dbReference type="Pfam" id="PF02517"/>
    </source>
</evidence>
<keyword evidence="3" id="KW-0378">Hydrolase</keyword>
<name>A0A9D2PXG6_9FIRM</name>
<protein>
    <submittedName>
        <fullName evidence="3">CPBP family intramembrane metalloprotease</fullName>
    </submittedName>
</protein>
<dbReference type="GO" id="GO:0080120">
    <property type="term" value="P:CAAX-box protein maturation"/>
    <property type="evidence" value="ECO:0007669"/>
    <property type="project" value="UniProtKB-ARBA"/>
</dbReference>
<keyword evidence="1" id="KW-0472">Membrane</keyword>
<feature type="transmembrane region" description="Helical" evidence="1">
    <location>
        <begin position="206"/>
        <end position="238"/>
    </location>
</feature>
<proteinExistence type="predicted"/>
<dbReference type="EMBL" id="DWWB01000077">
    <property type="protein sequence ID" value="HJC67577.1"/>
    <property type="molecule type" value="Genomic_DNA"/>
</dbReference>
<keyword evidence="1" id="KW-1133">Transmembrane helix</keyword>
<reference evidence="3" key="1">
    <citation type="journal article" date="2021" name="PeerJ">
        <title>Extensive microbial diversity within the chicken gut microbiome revealed by metagenomics and culture.</title>
        <authorList>
            <person name="Gilroy R."/>
            <person name="Ravi A."/>
            <person name="Getino M."/>
            <person name="Pursley I."/>
            <person name="Horton D.L."/>
            <person name="Alikhan N.F."/>
            <person name="Baker D."/>
            <person name="Gharbi K."/>
            <person name="Hall N."/>
            <person name="Watson M."/>
            <person name="Adriaenssens E.M."/>
            <person name="Foster-Nyarko E."/>
            <person name="Jarju S."/>
            <person name="Secka A."/>
            <person name="Antonio M."/>
            <person name="Oren A."/>
            <person name="Chaudhuri R.R."/>
            <person name="La Ragione R."/>
            <person name="Hildebrand F."/>
            <person name="Pallen M.J."/>
        </authorList>
    </citation>
    <scope>NUCLEOTIDE SEQUENCE</scope>
    <source>
        <strain evidence="3">CHK198-12963</strain>
    </source>
</reference>
<evidence type="ECO:0000256" key="1">
    <source>
        <dbReference type="SAM" id="Phobius"/>
    </source>
</evidence>
<accession>A0A9D2PXG6</accession>
<dbReference type="GO" id="GO:0004175">
    <property type="term" value="F:endopeptidase activity"/>
    <property type="evidence" value="ECO:0007669"/>
    <property type="project" value="UniProtKB-ARBA"/>
</dbReference>